<dbReference type="GO" id="GO:0008270">
    <property type="term" value="F:zinc ion binding"/>
    <property type="evidence" value="ECO:0007669"/>
    <property type="project" value="UniProtKB-KW"/>
</dbReference>
<evidence type="ECO:0000256" key="4">
    <source>
        <dbReference type="PROSITE-ProRule" id="PRU00175"/>
    </source>
</evidence>
<keyword evidence="7" id="KW-1185">Reference proteome</keyword>
<evidence type="ECO:0000313" key="6">
    <source>
        <dbReference type="EMBL" id="TRM70276.1"/>
    </source>
</evidence>
<comment type="caution">
    <text evidence="6">The sequence shown here is derived from an EMBL/GenBank/DDBJ whole genome shotgun (WGS) entry which is preliminary data.</text>
</comment>
<feature type="domain" description="RING-type" evidence="5">
    <location>
        <begin position="6"/>
        <end position="45"/>
    </location>
</feature>
<evidence type="ECO:0000313" key="7">
    <source>
        <dbReference type="Proteomes" id="UP000320762"/>
    </source>
</evidence>
<dbReference type="Pfam" id="PF14634">
    <property type="entry name" value="zf-RING_5"/>
    <property type="match status" value="1"/>
</dbReference>
<dbReference type="PROSITE" id="PS50089">
    <property type="entry name" value="ZF_RING_2"/>
    <property type="match status" value="1"/>
</dbReference>
<dbReference type="AlphaFoldDB" id="A0A550CZS4"/>
<dbReference type="Gene3D" id="3.30.40.10">
    <property type="entry name" value="Zinc/RING finger domain, C3HC4 (zinc finger)"/>
    <property type="match status" value="1"/>
</dbReference>
<protein>
    <recommendedName>
        <fullName evidence="5">RING-type domain-containing protein</fullName>
    </recommendedName>
</protein>
<evidence type="ECO:0000256" key="3">
    <source>
        <dbReference type="ARBA" id="ARBA00022833"/>
    </source>
</evidence>
<dbReference type="OrthoDB" id="6105938at2759"/>
<dbReference type="InterPro" id="IPR001841">
    <property type="entry name" value="Znf_RING"/>
</dbReference>
<reference evidence="6 7" key="1">
    <citation type="journal article" date="2019" name="New Phytol.">
        <title>Comparative genomics reveals unique wood-decay strategies and fruiting body development in the Schizophyllaceae.</title>
        <authorList>
            <person name="Almasi E."/>
            <person name="Sahu N."/>
            <person name="Krizsan K."/>
            <person name="Balint B."/>
            <person name="Kovacs G.M."/>
            <person name="Kiss B."/>
            <person name="Cseklye J."/>
            <person name="Drula E."/>
            <person name="Henrissat B."/>
            <person name="Nagy I."/>
            <person name="Chovatia M."/>
            <person name="Adam C."/>
            <person name="LaButti K."/>
            <person name="Lipzen A."/>
            <person name="Riley R."/>
            <person name="Grigoriev I.V."/>
            <person name="Nagy L.G."/>
        </authorList>
    </citation>
    <scope>NUCLEOTIDE SEQUENCE [LARGE SCALE GENOMIC DNA]</scope>
    <source>
        <strain evidence="6 7">NL-1724</strain>
    </source>
</reference>
<keyword evidence="3" id="KW-0862">Zinc</keyword>
<evidence type="ECO:0000256" key="2">
    <source>
        <dbReference type="ARBA" id="ARBA00022771"/>
    </source>
</evidence>
<dbReference type="EMBL" id="VDMD01000001">
    <property type="protein sequence ID" value="TRM70276.1"/>
    <property type="molecule type" value="Genomic_DNA"/>
</dbReference>
<gene>
    <name evidence="6" type="ORF">BD626DRAFT_476897</name>
</gene>
<dbReference type="SUPFAM" id="SSF57850">
    <property type="entry name" value="RING/U-box"/>
    <property type="match status" value="1"/>
</dbReference>
<sequence length="141" mass="15622">MLSASCSICLESYKFPEKGLIFPHCGHSFCEACAKRTAAICPMCRKHSGQSPLIRVHVELEENEDALKALASEREQNAKLLKLAEDSVAELRSTRQALRNAEAKLVKSDGVVRKQKEEIRKMEGHVGVMEFTVRCSSGVFG</sequence>
<dbReference type="SMART" id="SM00184">
    <property type="entry name" value="RING"/>
    <property type="match status" value="1"/>
</dbReference>
<dbReference type="InterPro" id="IPR013083">
    <property type="entry name" value="Znf_RING/FYVE/PHD"/>
</dbReference>
<dbReference type="InterPro" id="IPR017907">
    <property type="entry name" value="Znf_RING_CS"/>
</dbReference>
<proteinExistence type="predicted"/>
<dbReference type="PROSITE" id="PS00518">
    <property type="entry name" value="ZF_RING_1"/>
    <property type="match status" value="1"/>
</dbReference>
<organism evidence="6 7">
    <name type="scientific">Schizophyllum amplum</name>
    <dbReference type="NCBI Taxonomy" id="97359"/>
    <lineage>
        <taxon>Eukaryota</taxon>
        <taxon>Fungi</taxon>
        <taxon>Dikarya</taxon>
        <taxon>Basidiomycota</taxon>
        <taxon>Agaricomycotina</taxon>
        <taxon>Agaricomycetes</taxon>
        <taxon>Agaricomycetidae</taxon>
        <taxon>Agaricales</taxon>
        <taxon>Schizophyllaceae</taxon>
        <taxon>Schizophyllum</taxon>
    </lineage>
</organism>
<evidence type="ECO:0000259" key="5">
    <source>
        <dbReference type="PROSITE" id="PS50089"/>
    </source>
</evidence>
<keyword evidence="1" id="KW-0479">Metal-binding</keyword>
<evidence type="ECO:0000256" key="1">
    <source>
        <dbReference type="ARBA" id="ARBA00022723"/>
    </source>
</evidence>
<keyword evidence="2 4" id="KW-0863">Zinc-finger</keyword>
<name>A0A550CZS4_9AGAR</name>
<accession>A0A550CZS4</accession>
<dbReference type="Proteomes" id="UP000320762">
    <property type="component" value="Unassembled WGS sequence"/>
</dbReference>